<dbReference type="EMBL" id="HBUE01256024">
    <property type="protein sequence ID" value="CAG6556516.1"/>
    <property type="molecule type" value="Transcribed_RNA"/>
</dbReference>
<dbReference type="EMBL" id="HBUE01079173">
    <property type="protein sequence ID" value="CAG6476755.1"/>
    <property type="molecule type" value="Transcribed_RNA"/>
</dbReference>
<feature type="region of interest" description="Disordered" evidence="1">
    <location>
        <begin position="76"/>
        <end position="106"/>
    </location>
</feature>
<keyword evidence="2" id="KW-0472">Membrane</keyword>
<dbReference type="EMBL" id="HBUE01079175">
    <property type="protein sequence ID" value="CAG6476756.1"/>
    <property type="molecule type" value="Transcribed_RNA"/>
</dbReference>
<dbReference type="EMBL" id="HBUE01256021">
    <property type="protein sequence ID" value="CAG6556513.1"/>
    <property type="molecule type" value="Transcribed_RNA"/>
</dbReference>
<sequence length="106" mass="12211">MYSSFLWPSSTQENASMCSWFTTVMICALITVMFCQRLDSRDMLADLRTSSNGRKQSSPVSFVYCNWMAYSETYRSSAGGPLKRRSNRTLEKYNTSPPWIFSNRST</sequence>
<dbReference type="EMBL" id="HBUE01151033">
    <property type="protein sequence ID" value="CAG6505217.1"/>
    <property type="molecule type" value="Transcribed_RNA"/>
</dbReference>
<keyword evidence="2" id="KW-0812">Transmembrane</keyword>
<protein>
    <submittedName>
        <fullName evidence="3">(northern house mosquito) hypothetical protein</fullName>
    </submittedName>
</protein>
<keyword evidence="2" id="KW-1133">Transmembrane helix</keyword>
<accession>A0A8D8D327</accession>
<feature type="transmembrane region" description="Helical" evidence="2">
    <location>
        <begin position="20"/>
        <end position="38"/>
    </location>
</feature>
<reference evidence="3" key="1">
    <citation type="submission" date="2021-05" db="EMBL/GenBank/DDBJ databases">
        <authorList>
            <person name="Alioto T."/>
            <person name="Alioto T."/>
            <person name="Gomez Garrido J."/>
        </authorList>
    </citation>
    <scope>NUCLEOTIDE SEQUENCE</scope>
</reference>
<feature type="compositionally biased region" description="Polar residues" evidence="1">
    <location>
        <begin position="92"/>
        <end position="106"/>
    </location>
</feature>
<dbReference type="AlphaFoldDB" id="A0A8D8D327"/>
<evidence type="ECO:0000256" key="1">
    <source>
        <dbReference type="SAM" id="MobiDB-lite"/>
    </source>
</evidence>
<organism evidence="3">
    <name type="scientific">Culex pipiens</name>
    <name type="common">House mosquito</name>
    <dbReference type="NCBI Taxonomy" id="7175"/>
    <lineage>
        <taxon>Eukaryota</taxon>
        <taxon>Metazoa</taxon>
        <taxon>Ecdysozoa</taxon>
        <taxon>Arthropoda</taxon>
        <taxon>Hexapoda</taxon>
        <taxon>Insecta</taxon>
        <taxon>Pterygota</taxon>
        <taxon>Neoptera</taxon>
        <taxon>Endopterygota</taxon>
        <taxon>Diptera</taxon>
        <taxon>Nematocera</taxon>
        <taxon>Culicoidea</taxon>
        <taxon>Culicidae</taxon>
        <taxon>Culicinae</taxon>
        <taxon>Culicini</taxon>
        <taxon>Culex</taxon>
        <taxon>Culex</taxon>
    </lineage>
</organism>
<name>A0A8D8D327_CULPI</name>
<proteinExistence type="predicted"/>
<dbReference type="EMBL" id="HBUE01151036">
    <property type="protein sequence ID" value="CAG6505220.1"/>
    <property type="molecule type" value="Transcribed_RNA"/>
</dbReference>
<evidence type="ECO:0000256" key="2">
    <source>
        <dbReference type="SAM" id="Phobius"/>
    </source>
</evidence>
<evidence type="ECO:0000313" key="3">
    <source>
        <dbReference type="EMBL" id="CAG6505220.1"/>
    </source>
</evidence>